<keyword evidence="5" id="KW-1185">Reference proteome</keyword>
<dbReference type="RefSeq" id="WP_217281384.1">
    <property type="nucleotide sequence ID" value="NZ_CBCSGW010000023.1"/>
</dbReference>
<accession>A0ABX2FEZ5</accession>
<evidence type="ECO:0000313" key="5">
    <source>
        <dbReference type="Proteomes" id="UP000763557"/>
    </source>
</evidence>
<organism evidence="4 5">
    <name type="scientific">Kibdelosporangium persicum</name>
    <dbReference type="NCBI Taxonomy" id="2698649"/>
    <lineage>
        <taxon>Bacteria</taxon>
        <taxon>Bacillati</taxon>
        <taxon>Actinomycetota</taxon>
        <taxon>Actinomycetes</taxon>
        <taxon>Pseudonocardiales</taxon>
        <taxon>Pseudonocardiaceae</taxon>
        <taxon>Kibdelosporangium</taxon>
    </lineage>
</organism>
<evidence type="ECO:0000259" key="3">
    <source>
        <dbReference type="PROSITE" id="PS50977"/>
    </source>
</evidence>
<gene>
    <name evidence="4" type="ORF">GC106_67120</name>
</gene>
<feature type="domain" description="HTH tetR-type" evidence="3">
    <location>
        <begin position="28"/>
        <end position="88"/>
    </location>
</feature>
<sequence length="243" mass="26120">MTEGDGLSGAVEGSAAMSSTPGAPFHVGLTPDQVVSTAQRLTGEGHLFGWSIRDLARALAVAPAAIYHHVGGKDLLCRHVVERALADLTPPSPDLPWQDWFRELLYSVRPPLVRYPGTAKWLLMHGPVFPAVIPVIDAGIETLRRGGFGESTAFAYAALFNNALMTIAIGDERMEHEGDGPRDHAAMMREFRQVGADSPGVTLLTQSLISPFAQDAAGAERQREAYYRFVVDTTIAGLAQTIG</sequence>
<keyword evidence="1 2" id="KW-0238">DNA-binding</keyword>
<evidence type="ECO:0000256" key="2">
    <source>
        <dbReference type="PROSITE-ProRule" id="PRU00335"/>
    </source>
</evidence>
<protein>
    <submittedName>
        <fullName evidence="4">TetR family transcriptional regulator</fullName>
    </submittedName>
</protein>
<proteinExistence type="predicted"/>
<dbReference type="PROSITE" id="PS50977">
    <property type="entry name" value="HTH_TETR_2"/>
    <property type="match status" value="1"/>
</dbReference>
<feature type="DNA-binding region" description="H-T-H motif" evidence="2">
    <location>
        <begin position="51"/>
        <end position="70"/>
    </location>
</feature>
<comment type="caution">
    <text evidence="4">The sequence shown here is derived from an EMBL/GenBank/DDBJ whole genome shotgun (WGS) entry which is preliminary data.</text>
</comment>
<dbReference type="Proteomes" id="UP000763557">
    <property type="component" value="Unassembled WGS sequence"/>
</dbReference>
<dbReference type="EMBL" id="JAAATY010000027">
    <property type="protein sequence ID" value="NRN69455.1"/>
    <property type="molecule type" value="Genomic_DNA"/>
</dbReference>
<reference evidence="4 5" key="1">
    <citation type="submission" date="2020-01" db="EMBL/GenBank/DDBJ databases">
        <title>Kibdelosporangium persica a novel Actinomycetes from a hot desert in Iran.</title>
        <authorList>
            <person name="Safaei N."/>
            <person name="Zaburannyi N."/>
            <person name="Mueller R."/>
            <person name="Wink J."/>
        </authorList>
    </citation>
    <scope>NUCLEOTIDE SEQUENCE [LARGE SCALE GENOMIC DNA]</scope>
    <source>
        <strain evidence="4 5">4NS15</strain>
    </source>
</reference>
<dbReference type="InterPro" id="IPR001647">
    <property type="entry name" value="HTH_TetR"/>
</dbReference>
<evidence type="ECO:0000256" key="1">
    <source>
        <dbReference type="ARBA" id="ARBA00023125"/>
    </source>
</evidence>
<evidence type="ECO:0000313" key="4">
    <source>
        <dbReference type="EMBL" id="NRN69455.1"/>
    </source>
</evidence>
<name>A0ABX2FEZ5_9PSEU</name>